<feature type="compositionally biased region" description="Polar residues" evidence="1">
    <location>
        <begin position="145"/>
        <end position="182"/>
    </location>
</feature>
<feature type="region of interest" description="Disordered" evidence="1">
    <location>
        <begin position="344"/>
        <end position="363"/>
    </location>
</feature>
<gene>
    <name evidence="3" type="ORF">ONE63_009180</name>
</gene>
<evidence type="ECO:0000259" key="2">
    <source>
        <dbReference type="Pfam" id="PF01248"/>
    </source>
</evidence>
<dbReference type="PANTHER" id="PTHR13284">
    <property type="entry name" value="GH01354P"/>
    <property type="match status" value="1"/>
</dbReference>
<name>A0AAV7XIT9_9NEOP</name>
<feature type="region of interest" description="Disordered" evidence="1">
    <location>
        <begin position="279"/>
        <end position="304"/>
    </location>
</feature>
<feature type="compositionally biased region" description="Polar residues" evidence="1">
    <location>
        <begin position="112"/>
        <end position="133"/>
    </location>
</feature>
<feature type="compositionally biased region" description="Polar residues" evidence="1">
    <location>
        <begin position="196"/>
        <end position="206"/>
    </location>
</feature>
<dbReference type="GO" id="GO:0035368">
    <property type="term" value="F:selenocysteine insertion sequence binding"/>
    <property type="evidence" value="ECO:0007669"/>
    <property type="project" value="InterPro"/>
</dbReference>
<dbReference type="AlphaFoldDB" id="A0AAV7XIT9"/>
<dbReference type="GO" id="GO:0003730">
    <property type="term" value="F:mRNA 3'-UTR binding"/>
    <property type="evidence" value="ECO:0007669"/>
    <property type="project" value="TreeGrafter"/>
</dbReference>
<feature type="region of interest" description="Disordered" evidence="1">
    <location>
        <begin position="107"/>
        <end position="226"/>
    </location>
</feature>
<dbReference type="PANTHER" id="PTHR13284:SF4">
    <property type="entry name" value="C2H2-TYPE DOMAIN-CONTAINING PROTEIN"/>
    <property type="match status" value="1"/>
</dbReference>
<dbReference type="GO" id="GO:1990904">
    <property type="term" value="C:ribonucleoprotein complex"/>
    <property type="evidence" value="ECO:0007669"/>
    <property type="project" value="TreeGrafter"/>
</dbReference>
<dbReference type="GO" id="GO:0043021">
    <property type="term" value="F:ribonucleoprotein complex binding"/>
    <property type="evidence" value="ECO:0007669"/>
    <property type="project" value="TreeGrafter"/>
</dbReference>
<sequence>MGGRGKDTCPQDFSDTSKRLDLALDKDVNTTFQVQTQLSSITQEMTASNSVANHLSTNTNDRPSLFEPGQNLSCSTAESQCISELCKLCLPEKDQAWPNLAEGLKMGVPKHNSPNESFAQKVQTGTGWKNNSYDRPGNQRCGHLQSKSTSKIGSKLTEQSSSLDSVSNGSCLQANHPQSGTDHSNRFESHNHTRPVKSQSLISSKPQNRKGKMRNPQPKNLPSQDSRVHIIDSSDKEMWMQISAIKTPILRKSSLVLERDFPNLKPDVKLHSNCVRKNEVDEGTEDSQETGSLKLKKKQQPRREDPISVNIADIIKEQSEVCRQKKSFVDRRTHVKDYERKRLGGNVLDSSNPIRMKGKHRERAPKRHITKMKLVILNERLKKQEQREKTNIVSKHTPLEELKSVCDKLASMRIAGSCLKSPGECSPHSTQQEERVGTFECVSEKNCNKYLILDQNFEHISSSSSSIHSHFTVSETAINAADVKMEEPSKSMLIQHSRKFREYCNNIRSCKLDEATINFLKEIYRFQDRLHHKDPVKAFAKRRYVLGMREVKKFLALSKLKAILIAPDLEPCQASGGVDDTVIQIRDEGSSQNVPVIFAGGRRNLGRAFKKKVPISAVGIINPEGAEELYETMLREWHIAGQEYKGKAEDNAK</sequence>
<dbReference type="GO" id="GO:0005739">
    <property type="term" value="C:mitochondrion"/>
    <property type="evidence" value="ECO:0007669"/>
    <property type="project" value="TreeGrafter"/>
</dbReference>
<dbReference type="Proteomes" id="UP001075354">
    <property type="component" value="Chromosome 7"/>
</dbReference>
<proteinExistence type="predicted"/>
<dbReference type="InterPro" id="IPR040051">
    <property type="entry name" value="SECISBP2"/>
</dbReference>
<dbReference type="Gene3D" id="3.30.1330.30">
    <property type="match status" value="1"/>
</dbReference>
<feature type="domain" description="Ribosomal protein eL8/eL30/eS12/Gadd45" evidence="2">
    <location>
        <begin position="537"/>
        <end position="629"/>
    </location>
</feature>
<evidence type="ECO:0000313" key="4">
    <source>
        <dbReference type="Proteomes" id="UP001075354"/>
    </source>
</evidence>
<dbReference type="Pfam" id="PF01248">
    <property type="entry name" value="Ribosomal_L7Ae"/>
    <property type="match status" value="1"/>
</dbReference>
<organism evidence="3 4">
    <name type="scientific">Megalurothrips usitatus</name>
    <name type="common">bean blossom thrips</name>
    <dbReference type="NCBI Taxonomy" id="439358"/>
    <lineage>
        <taxon>Eukaryota</taxon>
        <taxon>Metazoa</taxon>
        <taxon>Ecdysozoa</taxon>
        <taxon>Arthropoda</taxon>
        <taxon>Hexapoda</taxon>
        <taxon>Insecta</taxon>
        <taxon>Pterygota</taxon>
        <taxon>Neoptera</taxon>
        <taxon>Paraneoptera</taxon>
        <taxon>Thysanoptera</taxon>
        <taxon>Terebrantia</taxon>
        <taxon>Thripoidea</taxon>
        <taxon>Thripidae</taxon>
        <taxon>Megalurothrips</taxon>
    </lineage>
</organism>
<reference evidence="3" key="1">
    <citation type="submission" date="2022-12" db="EMBL/GenBank/DDBJ databases">
        <title>Chromosome-level genome assembly of the bean flower thrips Megalurothrips usitatus.</title>
        <authorList>
            <person name="Ma L."/>
            <person name="Liu Q."/>
            <person name="Li H."/>
            <person name="Cai W."/>
        </authorList>
    </citation>
    <scope>NUCLEOTIDE SEQUENCE</scope>
    <source>
        <strain evidence="3">Cailab_2022a</strain>
    </source>
</reference>
<evidence type="ECO:0000313" key="3">
    <source>
        <dbReference type="EMBL" id="KAJ1526003.1"/>
    </source>
</evidence>
<dbReference type="InterPro" id="IPR004038">
    <property type="entry name" value="Ribosomal_eL8/eL30/eS12/Gad45"/>
</dbReference>
<evidence type="ECO:0000256" key="1">
    <source>
        <dbReference type="SAM" id="MobiDB-lite"/>
    </source>
</evidence>
<keyword evidence="4" id="KW-1185">Reference proteome</keyword>
<protein>
    <recommendedName>
        <fullName evidence="2">Ribosomal protein eL8/eL30/eS12/Gadd45 domain-containing protein</fullName>
    </recommendedName>
</protein>
<accession>A0AAV7XIT9</accession>
<dbReference type="SUPFAM" id="SSF55315">
    <property type="entry name" value="L30e-like"/>
    <property type="match status" value="1"/>
</dbReference>
<dbReference type="EMBL" id="JAPTSV010000007">
    <property type="protein sequence ID" value="KAJ1526003.1"/>
    <property type="molecule type" value="Genomic_DNA"/>
</dbReference>
<dbReference type="InterPro" id="IPR029064">
    <property type="entry name" value="Ribosomal_eL30-like_sf"/>
</dbReference>
<comment type="caution">
    <text evidence="3">The sequence shown here is derived from an EMBL/GenBank/DDBJ whole genome shotgun (WGS) entry which is preliminary data.</text>
</comment>